<dbReference type="AlphaFoldDB" id="A0AAW0EEB6"/>
<evidence type="ECO:0000313" key="1">
    <source>
        <dbReference type="EMBL" id="KAK7062411.1"/>
    </source>
</evidence>
<proteinExistence type="predicted"/>
<keyword evidence="2" id="KW-1185">Reference proteome</keyword>
<dbReference type="EMBL" id="JAWWNJ010000002">
    <property type="protein sequence ID" value="KAK7062411.1"/>
    <property type="molecule type" value="Genomic_DNA"/>
</dbReference>
<evidence type="ECO:0000313" key="2">
    <source>
        <dbReference type="Proteomes" id="UP001362999"/>
    </source>
</evidence>
<reference evidence="1 2" key="1">
    <citation type="journal article" date="2024" name="J Genomics">
        <title>Draft genome sequencing and assembly of Favolaschia claudopus CIRM-BRFM 2984 isolated from oak limbs.</title>
        <authorList>
            <person name="Navarro D."/>
            <person name="Drula E."/>
            <person name="Chaduli D."/>
            <person name="Cazenave R."/>
            <person name="Ahrendt S."/>
            <person name="Wang J."/>
            <person name="Lipzen A."/>
            <person name="Daum C."/>
            <person name="Barry K."/>
            <person name="Grigoriev I.V."/>
            <person name="Favel A."/>
            <person name="Rosso M.N."/>
            <person name="Martin F."/>
        </authorList>
    </citation>
    <scope>NUCLEOTIDE SEQUENCE [LARGE SCALE GENOMIC DNA]</scope>
    <source>
        <strain evidence="1 2">CIRM-BRFM 2984</strain>
    </source>
</reference>
<protein>
    <submittedName>
        <fullName evidence="1">Uncharacterized protein</fullName>
    </submittedName>
</protein>
<sequence length="150" mass="16621">MTKTRWKFGNKNTVLWFVISEADDAGSPASFDQQSPWLQHRATRRPGGFAAFLPTLDDPLTSPQPVLDSRSFLEVSSLQKYRIFNLQLVFCALFLNNSGNPSGATLCTLRLITRTQLVTREEVAFPVPSSQMEDLEPTSCRINLGGIGDG</sequence>
<dbReference type="Proteomes" id="UP001362999">
    <property type="component" value="Unassembled WGS sequence"/>
</dbReference>
<accession>A0AAW0EEB6</accession>
<organism evidence="1 2">
    <name type="scientific">Favolaschia claudopus</name>
    <dbReference type="NCBI Taxonomy" id="2862362"/>
    <lineage>
        <taxon>Eukaryota</taxon>
        <taxon>Fungi</taxon>
        <taxon>Dikarya</taxon>
        <taxon>Basidiomycota</taxon>
        <taxon>Agaricomycotina</taxon>
        <taxon>Agaricomycetes</taxon>
        <taxon>Agaricomycetidae</taxon>
        <taxon>Agaricales</taxon>
        <taxon>Marasmiineae</taxon>
        <taxon>Mycenaceae</taxon>
        <taxon>Favolaschia</taxon>
    </lineage>
</organism>
<name>A0AAW0EEB6_9AGAR</name>
<comment type="caution">
    <text evidence="1">The sequence shown here is derived from an EMBL/GenBank/DDBJ whole genome shotgun (WGS) entry which is preliminary data.</text>
</comment>
<gene>
    <name evidence="1" type="ORF">R3P38DRAFT_3167402</name>
</gene>